<evidence type="ECO:0000313" key="12">
    <source>
        <dbReference type="Proteomes" id="UP000799302"/>
    </source>
</evidence>
<feature type="compositionally biased region" description="Basic and acidic residues" evidence="9">
    <location>
        <begin position="540"/>
        <end position="553"/>
    </location>
</feature>
<keyword evidence="4 7" id="KW-0804">Transcription</keyword>
<evidence type="ECO:0000256" key="8">
    <source>
        <dbReference type="SAM" id="Coils"/>
    </source>
</evidence>
<proteinExistence type="inferred from homology"/>
<feature type="region of interest" description="Disordered" evidence="9">
    <location>
        <begin position="508"/>
        <end position="583"/>
    </location>
</feature>
<dbReference type="OrthoDB" id="435275at2759"/>
<evidence type="ECO:0000256" key="6">
    <source>
        <dbReference type="ARBA" id="ARBA00025513"/>
    </source>
</evidence>
<reference evidence="11" key="1">
    <citation type="journal article" date="2020" name="Stud. Mycol.">
        <title>101 Dothideomycetes genomes: a test case for predicting lifestyles and emergence of pathogens.</title>
        <authorList>
            <person name="Haridas S."/>
            <person name="Albert R."/>
            <person name="Binder M."/>
            <person name="Bloem J."/>
            <person name="Labutti K."/>
            <person name="Salamov A."/>
            <person name="Andreopoulos B."/>
            <person name="Baker S."/>
            <person name="Barry K."/>
            <person name="Bills G."/>
            <person name="Bluhm B."/>
            <person name="Cannon C."/>
            <person name="Castanera R."/>
            <person name="Culley D."/>
            <person name="Daum C."/>
            <person name="Ezra D."/>
            <person name="Gonzalez J."/>
            <person name="Henrissat B."/>
            <person name="Kuo A."/>
            <person name="Liang C."/>
            <person name="Lipzen A."/>
            <person name="Lutzoni F."/>
            <person name="Magnuson J."/>
            <person name="Mondo S."/>
            <person name="Nolan M."/>
            <person name="Ohm R."/>
            <person name="Pangilinan J."/>
            <person name="Park H.-J."/>
            <person name="Ramirez L."/>
            <person name="Alfaro M."/>
            <person name="Sun H."/>
            <person name="Tritt A."/>
            <person name="Yoshinaga Y."/>
            <person name="Zwiers L.-H."/>
            <person name="Turgeon B."/>
            <person name="Goodwin S."/>
            <person name="Spatafora J."/>
            <person name="Crous P."/>
            <person name="Grigoriev I."/>
        </authorList>
    </citation>
    <scope>NUCLEOTIDE SEQUENCE</scope>
    <source>
        <strain evidence="11">CBS 115976</strain>
    </source>
</reference>
<comment type="similarity">
    <text evidence="2 7">Belongs to the enhancer of polycomb family.</text>
</comment>
<evidence type="ECO:0000256" key="7">
    <source>
        <dbReference type="RuleBase" id="RU361124"/>
    </source>
</evidence>
<evidence type="ECO:0000313" key="11">
    <source>
        <dbReference type="EMBL" id="KAF2666292.1"/>
    </source>
</evidence>
<dbReference type="EMBL" id="MU004239">
    <property type="protein sequence ID" value="KAF2666292.1"/>
    <property type="molecule type" value="Genomic_DNA"/>
</dbReference>
<sequence length="583" mass="66951">MASQRAAGARFRQRKLSVKQNLSILREDEVEATFDDEAQRNIPKVETGVEGHEEMEHHLQAVISSHAAGNGKAAYIPTPPTNVSSVHYDRLYAPRYQHPQTYIRFSSTVEDSTGSPYCMTQEDELFLATLNASYKKASAKLPGPCTELQFEEVMSFFEENSSIKQPYATLDNTPVLPYSEMEQSFDDTIDPSSRLFAKDIYDHWKQCRLAKGNHPLGSALKFERNADTDEADPYVCFRRREVRQARKTRGRDAQITEKLKKMRAELEQARQLMHLTKQREHGRRDQLAIDRLIFEQRCAVKETKRNLGIKGNDQDLVNQKPVEKPAKPDPTMVRMPGMPPKMHIRPDARLQDHDLVLLSDERKKRESEVETVIQDSMAKHRTWNNDWVDNTWRPITPPLDTNSNSSFRAAITEYLPTPPASATSEQSAEGAAVDGQSTHTKPKEKAFIPFRYDSPPMETPVARPSFRRRMGRGGRMWIDRRGLARTPNMNEDVEMSDACVAERYQYDQDSDDEREVYHTDPYDNGNLRYRINYSQPQPDQAERQRRALLESQKRQQQAANSHLPAHVVAQQQQQVQRALTAAK</sequence>
<keyword evidence="12" id="KW-1185">Reference proteome</keyword>
<dbReference type="GO" id="GO:0035267">
    <property type="term" value="C:NuA4 histone acetyltransferase complex"/>
    <property type="evidence" value="ECO:0007669"/>
    <property type="project" value="InterPro"/>
</dbReference>
<dbReference type="GO" id="GO:0006357">
    <property type="term" value="P:regulation of transcription by RNA polymerase II"/>
    <property type="evidence" value="ECO:0007669"/>
    <property type="project" value="InterPro"/>
</dbReference>
<dbReference type="InterPro" id="IPR019542">
    <property type="entry name" value="Enhancer_polycomb-like_N"/>
</dbReference>
<accession>A0A6A6U2E3</accession>
<feature type="domain" description="Enhancer of polycomb-like N-terminal" evidence="10">
    <location>
        <begin position="12"/>
        <end position="159"/>
    </location>
</feature>
<evidence type="ECO:0000256" key="9">
    <source>
        <dbReference type="SAM" id="MobiDB-lite"/>
    </source>
</evidence>
<dbReference type="AlphaFoldDB" id="A0A6A6U2E3"/>
<dbReference type="GO" id="GO:0005634">
    <property type="term" value="C:nucleus"/>
    <property type="evidence" value="ECO:0007669"/>
    <property type="project" value="UniProtKB-SubCell"/>
</dbReference>
<evidence type="ECO:0000256" key="1">
    <source>
        <dbReference type="ARBA" id="ARBA00004123"/>
    </source>
</evidence>
<comment type="subcellular location">
    <subcellularLocation>
        <location evidence="1 7">Nucleus</location>
    </subcellularLocation>
</comment>
<evidence type="ECO:0000256" key="3">
    <source>
        <dbReference type="ARBA" id="ARBA00023015"/>
    </source>
</evidence>
<organism evidence="11 12">
    <name type="scientific">Microthyrium microscopicum</name>
    <dbReference type="NCBI Taxonomy" id="703497"/>
    <lineage>
        <taxon>Eukaryota</taxon>
        <taxon>Fungi</taxon>
        <taxon>Dikarya</taxon>
        <taxon>Ascomycota</taxon>
        <taxon>Pezizomycotina</taxon>
        <taxon>Dothideomycetes</taxon>
        <taxon>Dothideomycetes incertae sedis</taxon>
        <taxon>Microthyriales</taxon>
        <taxon>Microthyriaceae</taxon>
        <taxon>Microthyrium</taxon>
    </lineage>
</organism>
<dbReference type="Proteomes" id="UP000799302">
    <property type="component" value="Unassembled WGS sequence"/>
</dbReference>
<evidence type="ECO:0000256" key="4">
    <source>
        <dbReference type="ARBA" id="ARBA00023163"/>
    </source>
</evidence>
<protein>
    <recommendedName>
        <fullName evidence="7">Enhancer of polycomb-like protein</fullName>
    </recommendedName>
</protein>
<dbReference type="Pfam" id="PF10513">
    <property type="entry name" value="EPL1"/>
    <property type="match status" value="1"/>
</dbReference>
<evidence type="ECO:0000256" key="5">
    <source>
        <dbReference type="ARBA" id="ARBA00023242"/>
    </source>
</evidence>
<dbReference type="InterPro" id="IPR024943">
    <property type="entry name" value="Enhancer_polycomb"/>
</dbReference>
<gene>
    <name evidence="11" type="ORF">BT63DRAFT_55234</name>
</gene>
<feature type="coiled-coil region" evidence="8">
    <location>
        <begin position="252"/>
        <end position="279"/>
    </location>
</feature>
<keyword evidence="8" id="KW-0175">Coiled coil</keyword>
<feature type="region of interest" description="Disordered" evidence="9">
    <location>
        <begin position="417"/>
        <end position="464"/>
    </location>
</feature>
<keyword evidence="5 7" id="KW-0539">Nucleus</keyword>
<feature type="region of interest" description="Disordered" evidence="9">
    <location>
        <begin position="311"/>
        <end position="334"/>
    </location>
</feature>
<keyword evidence="3 7" id="KW-0805">Transcription regulation</keyword>
<name>A0A6A6U2E3_9PEZI</name>
<feature type="compositionally biased region" description="Low complexity" evidence="9">
    <location>
        <begin position="567"/>
        <end position="576"/>
    </location>
</feature>
<comment type="function">
    <text evidence="6">Component of the NuA4 histone acetyltransferase complex which is involved in transcriptional activation of selected genes principally by acetylation of nucleosomal histone H4 and H2A. The NuA4 complex is also involved in DNA repair. Involved in gene silencing by neighboring heterochromatin, blockage of the silencing spreading along the chromosome, and required for cell cycle progression through G2/M.</text>
</comment>
<dbReference type="PANTHER" id="PTHR14898">
    <property type="entry name" value="ENHANCER OF POLYCOMB"/>
    <property type="match status" value="1"/>
</dbReference>
<evidence type="ECO:0000259" key="10">
    <source>
        <dbReference type="Pfam" id="PF10513"/>
    </source>
</evidence>
<evidence type="ECO:0000256" key="2">
    <source>
        <dbReference type="ARBA" id="ARBA00008035"/>
    </source>
</evidence>